<evidence type="ECO:0000313" key="5">
    <source>
        <dbReference type="EMBL" id="CAG6732983.1"/>
    </source>
</evidence>
<feature type="region of interest" description="Disordered" evidence="3">
    <location>
        <begin position="1297"/>
        <end position="1362"/>
    </location>
</feature>
<evidence type="ECO:0000259" key="4">
    <source>
        <dbReference type="PROSITE" id="PS50966"/>
    </source>
</evidence>
<evidence type="ECO:0000256" key="2">
    <source>
        <dbReference type="SAM" id="Coils"/>
    </source>
</evidence>
<dbReference type="EMBL" id="HBUF01388481">
    <property type="protein sequence ID" value="CAG6732983.1"/>
    <property type="molecule type" value="Transcribed_RNA"/>
</dbReference>
<feature type="region of interest" description="Disordered" evidence="3">
    <location>
        <begin position="1058"/>
        <end position="1171"/>
    </location>
</feature>
<name>A0A8D8YQ19_9HEMI</name>
<feature type="region of interest" description="Disordered" evidence="3">
    <location>
        <begin position="540"/>
        <end position="623"/>
    </location>
</feature>
<dbReference type="PANTHER" id="PTHR35385:SF2">
    <property type="entry name" value="PROTEIN B, PUTATIVE-RELATED"/>
    <property type="match status" value="1"/>
</dbReference>
<feature type="compositionally biased region" description="Polar residues" evidence="3">
    <location>
        <begin position="304"/>
        <end position="346"/>
    </location>
</feature>
<evidence type="ECO:0000256" key="1">
    <source>
        <dbReference type="PROSITE-ProRule" id="PRU00325"/>
    </source>
</evidence>
<sequence length="1771" mass="199183">MIKFCKNVKADGSLKKEILHLLPEDVNGLIVKVQQESTSFFSFTLRLEISTKEDALAWIKQFEDTTLTSFKVNNTFPENTQKIIFKKNFHCQHNTRPKSCVLRPHEKHTKCRARLNIVIKPQMKRSQDPYLEDYPCEVNINWCHNHIIDYEGLKYRRSDELWSIFAGYYANGHSPISALELHKIKLQTEHGQDFYKVAADGARCPNKIWCYKLYYKIFHKTCRDLSSEDTVNALEKYIKDYNDKCGDTCATMSRDTTTSDVVVSICSPLSKRVLTLKSVRELMFVISSSSASAGNRTNSSCILGTNSSATNQQAGNRNKSSLGNSKSTKANSRSTTNRSGSVNTSSLGGGQNSAGNTLLTSTKYLVLEAQNGDSIDNSTNQRLGNNTIANHSIGNTMSTNYNFGNDRSANHHNLGNDVSTNYNFGNDISDIYNLGKISSGNLHQHSLVVQTSSCLGNALTTPPNTLTIPANKVTNIFRSTGTTNIPTDNSNYLLENSNHSLEARNRNPAGNTLTLNNHSIGNITSLRTYKNTALKGQNLGNLEHLTTNSDQNSDKMEHLNSSGNVGPTAANQNTVLNHSYEGRNLDNNFDHLSTNPNRNSGNLGQFPTPPNRSSKRSTAGGGTGNKLSCRVTFLLSPSIAGALPLGIIVTTSDREVLITKGIEMVKEMLHDPEFSPQMIISDDSESERNSLIKMFPLSAVLLCKTHVLQTMWRYLSDPKNNLLEHKLTIFSLFTSLLHSKTKQSFDDQWVQLLCLESVCSNANLKFYLDCLKQREMEWALYARQGMLVRNKYTYGNSEVSIRLLKEQILHRTKSFNILQLVDTLTSALTGYYETRLLNCVHNRAQSWESKFYMPAERIQGLECSQYSDTEYIVRHPKGEEYLVNHEIGACTCAASMDGTLCKHQYAVLVNFSLPSESFVTSKDVLAKKHLYYIATGEQLLEEKVKWSGTELLHPKVEALNPKTTGLSKTLNPKTELSKTLNPKTTVGLLKPKTKFSNINTCRMLKSKEEICEEEGEEYEMENVIEEKEKRGIKTRKTVKKLERTTVKKTKMHMIEDCNDEEGDNENCRTSNTNSKRSKRGAKKKERCKVEIEDDDRSNESSRTNETNQPRFKVDRSSKGTYDENSCDDIEDRRSKKYTKTRQCNSRFKRKKKHVEKESDTENEDCDEKQQIENTGKSKRKVLLKGTVGNLNSERNGLKILKRDIRTVDVDTNRLDITHTKQTASQNEEAIDEIIENEIETDLEQNIEDIENAESEKYLEHLIATESDVDSDNDEHIEYIHCNGEDYFEDDIHSTVGDSGDCNEFNNKESNLNSRHHRRKVKDSQKKDMKVDSDDYSEHDHEDNADDGDINSHDSEDEKSLDENDFLSQDYRIMLGDVYTQTISASKRDADIEKELIHEELKDMVSVVPAGINDENEDLEELKDQLKSTEREKEALLVRLQNMFRITGEKLIYSYDLYKPAIEAMVSAFEGIKYDTGVLAAFHAFGKVNAHSGIKKSEISTASMNKSNVNSAAGTNTNVFHSISAAGDKRNVVEDRKRVVVMKNKAVVDTVWTSPNTRGHFLELGEQESNTHVTGEDIDPLSEQESNTHVTAESIDPSGITRYGIEDNMVTTGNNKRVIDGIEHTGDVKRYAIIDNTSTIGYKRHAIGVIDDSIGYKRHAIGLIDDNIGNKRHAIGVKDDNIGNKRHSIGVIDDSIGNKTHGLLENDVVPPGEVLVTYNIAQTVDGTYAYIDEGLYNIVVDGNSELQVECEAIAMDSMDTDAIQEGEHSMLR</sequence>
<reference evidence="5" key="1">
    <citation type="submission" date="2021-05" db="EMBL/GenBank/DDBJ databases">
        <authorList>
            <person name="Alioto T."/>
            <person name="Alioto T."/>
            <person name="Gomez Garrido J."/>
        </authorList>
    </citation>
    <scope>NUCLEOTIDE SEQUENCE</scope>
</reference>
<feature type="coiled-coil region" evidence="2">
    <location>
        <begin position="1411"/>
        <end position="1442"/>
    </location>
</feature>
<feature type="compositionally biased region" description="Polar residues" evidence="3">
    <location>
        <begin position="585"/>
        <end position="605"/>
    </location>
</feature>
<dbReference type="PROSITE" id="PS50966">
    <property type="entry name" value="ZF_SWIM"/>
    <property type="match status" value="1"/>
</dbReference>
<accession>A0A8D8YQ19</accession>
<feature type="compositionally biased region" description="Basic and acidic residues" evidence="3">
    <location>
        <begin position="1349"/>
        <end position="1361"/>
    </location>
</feature>
<dbReference type="InterPro" id="IPR007527">
    <property type="entry name" value="Znf_SWIM"/>
</dbReference>
<feature type="compositionally biased region" description="Polar residues" evidence="3">
    <location>
        <begin position="540"/>
        <end position="551"/>
    </location>
</feature>
<dbReference type="GO" id="GO:0008270">
    <property type="term" value="F:zinc ion binding"/>
    <property type="evidence" value="ECO:0007669"/>
    <property type="project" value="UniProtKB-KW"/>
</dbReference>
<feature type="compositionally biased region" description="Polar residues" evidence="3">
    <location>
        <begin position="1303"/>
        <end position="1312"/>
    </location>
</feature>
<organism evidence="5">
    <name type="scientific">Cacopsylla melanoneura</name>
    <dbReference type="NCBI Taxonomy" id="428564"/>
    <lineage>
        <taxon>Eukaryota</taxon>
        <taxon>Metazoa</taxon>
        <taxon>Ecdysozoa</taxon>
        <taxon>Arthropoda</taxon>
        <taxon>Hexapoda</taxon>
        <taxon>Insecta</taxon>
        <taxon>Pterygota</taxon>
        <taxon>Neoptera</taxon>
        <taxon>Paraneoptera</taxon>
        <taxon>Hemiptera</taxon>
        <taxon>Sternorrhyncha</taxon>
        <taxon>Psylloidea</taxon>
        <taxon>Psyllidae</taxon>
        <taxon>Psyllinae</taxon>
        <taxon>Cacopsylla</taxon>
    </lineage>
</organism>
<keyword evidence="2" id="KW-0175">Coiled coil</keyword>
<keyword evidence="1" id="KW-0479">Metal-binding</keyword>
<feature type="compositionally biased region" description="Basic and acidic residues" evidence="3">
    <location>
        <begin position="1321"/>
        <end position="1341"/>
    </location>
</feature>
<proteinExistence type="predicted"/>
<keyword evidence="1" id="KW-0862">Zinc</keyword>
<dbReference type="PANTHER" id="PTHR35385">
    <property type="entry name" value="PROTEIN B, PUTATIVE-RELATED-RELATED"/>
    <property type="match status" value="1"/>
</dbReference>
<feature type="compositionally biased region" description="Polar residues" evidence="3">
    <location>
        <begin position="1100"/>
        <end position="1109"/>
    </location>
</feature>
<evidence type="ECO:0000256" key="3">
    <source>
        <dbReference type="SAM" id="MobiDB-lite"/>
    </source>
</evidence>
<feature type="region of interest" description="Disordered" evidence="3">
    <location>
        <begin position="304"/>
        <end position="354"/>
    </location>
</feature>
<feature type="domain" description="SWIM-type" evidence="4">
    <location>
        <begin position="881"/>
        <end position="912"/>
    </location>
</feature>
<feature type="compositionally biased region" description="Basic residues" evidence="3">
    <location>
        <begin position="1075"/>
        <end position="1086"/>
    </location>
</feature>
<feature type="compositionally biased region" description="Polar residues" evidence="3">
    <location>
        <begin position="559"/>
        <end position="577"/>
    </location>
</feature>
<protein>
    <recommendedName>
        <fullName evidence="4">SWIM-type domain-containing protein</fullName>
    </recommendedName>
</protein>
<feature type="compositionally biased region" description="Basic and acidic residues" evidence="3">
    <location>
        <begin position="1111"/>
        <end position="1121"/>
    </location>
</feature>
<keyword evidence="1" id="KW-0863">Zinc-finger</keyword>